<dbReference type="GeneID" id="63027190"/>
<dbReference type="Proteomes" id="UP000594820">
    <property type="component" value="Segment"/>
</dbReference>
<evidence type="ECO:0000313" key="2">
    <source>
        <dbReference type="Proteomes" id="UP000594820"/>
    </source>
</evidence>
<proteinExistence type="predicted"/>
<accession>A0A7T1KSB7</accession>
<sequence>MGDLVLASLSEGSTSIVPHQPCGAFRYDRTTRTGHMCVLTAGHDGGHYDPRFRNMPHANWGLMVSAYRWEGRDPDYHGDGFHRPEFIRARGDRALRVADGGLWPDEPVTITQWVQAFIGLR</sequence>
<dbReference type="EMBL" id="MW314850">
    <property type="protein sequence ID" value="QPO17156.1"/>
    <property type="molecule type" value="Genomic_DNA"/>
</dbReference>
<evidence type="ECO:0000313" key="1">
    <source>
        <dbReference type="EMBL" id="QPO17156.1"/>
    </source>
</evidence>
<dbReference type="RefSeq" id="YP_010002639.1">
    <property type="nucleotide sequence ID" value="NC_053246.1"/>
</dbReference>
<keyword evidence="2" id="KW-1185">Reference proteome</keyword>
<protein>
    <submittedName>
        <fullName evidence="1">Uncharacterized protein</fullName>
    </submittedName>
</protein>
<gene>
    <name evidence="1" type="primary">78</name>
    <name evidence="1" type="ORF">SEA_LILBEANIE_78</name>
</gene>
<organism evidence="1 2">
    <name type="scientific">Gordonia phage Lilbeanie</name>
    <dbReference type="NCBI Taxonomy" id="2794947"/>
    <lineage>
        <taxon>Viruses</taxon>
        <taxon>Duplodnaviria</taxon>
        <taxon>Heunggongvirae</taxon>
        <taxon>Uroviricota</taxon>
        <taxon>Caudoviricetes</taxon>
        <taxon>Stackebrandtviridae</taxon>
        <taxon>Lilbeanievirus</taxon>
        <taxon>Lilbeanievirus lilbeanie</taxon>
    </lineage>
</organism>
<name>A0A7T1KSB7_9CAUD</name>
<reference evidence="1 2" key="1">
    <citation type="submission" date="2020-12" db="EMBL/GenBank/DDBJ databases">
        <authorList>
            <person name="Mahalingham V.A."/>
            <person name="Abad L.A."/>
            <person name="Dennis E.A."/>
            <person name="Alston T.C."/>
            <person name="Buckley J.R."/>
            <person name="Cao N.T."/>
            <person name="Cole K.B."/>
            <person name="Davis H.C."/>
            <person name="Fisher D.E."/>
            <person name="Jennings A.R."/>
            <person name="Litwin A.R."/>
            <person name="McCartney J.B."/>
            <person name="Mitchell K.E."/>
            <person name="Nasser J.B."/>
            <person name="Paudel P."/>
            <person name="Richoux S.A."/>
            <person name="Sisung K.L."/>
            <person name="Smith M.L."/>
            <person name="Sonnier C.R."/>
            <person name="Underwood K.G."/>
            <person name="Hunter C.W."/>
            <person name="Gottschalck B.A."/>
            <person name="Wiggina Z.F."/>
            <person name="Spears T.J."/>
            <person name="Hancock A.M."/>
            <person name="Gissendanner C.R."/>
            <person name="Findley A.M."/>
            <person name="Garlena R.A."/>
            <person name="Russell D.A."/>
            <person name="Jacobs-Sera D."/>
            <person name="Hatfull G.F."/>
        </authorList>
    </citation>
    <scope>NUCLEOTIDE SEQUENCE [LARGE SCALE GENOMIC DNA]</scope>
</reference>
<dbReference type="KEGG" id="vg:63027190"/>